<evidence type="ECO:0000256" key="1">
    <source>
        <dbReference type="SAM" id="MobiDB-lite"/>
    </source>
</evidence>
<dbReference type="Proteomes" id="UP000585614">
    <property type="component" value="Unassembled WGS sequence"/>
</dbReference>
<protein>
    <submittedName>
        <fullName evidence="2">Phospholipid phosphatase 7 (Inactive)</fullName>
    </submittedName>
</protein>
<organism evidence="2 3">
    <name type="scientific">Rhinolophus ferrumequinum</name>
    <name type="common">Greater horseshoe bat</name>
    <dbReference type="NCBI Taxonomy" id="59479"/>
    <lineage>
        <taxon>Eukaryota</taxon>
        <taxon>Metazoa</taxon>
        <taxon>Chordata</taxon>
        <taxon>Craniata</taxon>
        <taxon>Vertebrata</taxon>
        <taxon>Euteleostomi</taxon>
        <taxon>Mammalia</taxon>
        <taxon>Eutheria</taxon>
        <taxon>Laurasiatheria</taxon>
        <taxon>Chiroptera</taxon>
        <taxon>Yinpterochiroptera</taxon>
        <taxon>Rhinolophoidea</taxon>
        <taxon>Rhinolophidae</taxon>
        <taxon>Rhinolophinae</taxon>
        <taxon>Rhinolophus</taxon>
    </lineage>
</organism>
<name>A0A7J7VS77_RHIFE</name>
<feature type="region of interest" description="Disordered" evidence="1">
    <location>
        <begin position="39"/>
        <end position="82"/>
    </location>
</feature>
<dbReference type="AlphaFoldDB" id="A0A7J7VS77"/>
<sequence>MGLSGLLAVTCYHRKSKAREMGHTPGDSSAAKVVTHRLLPPGPSAEEANGIRLGSGLSLCDSPPDKVREGPVPNSTVPTTSEKGTFTPWKLVLLQTF</sequence>
<gene>
    <name evidence="2" type="ORF">mRhiFer1_013197</name>
</gene>
<dbReference type="EMBL" id="JACAGC010000012">
    <property type="protein sequence ID" value="KAF6327888.1"/>
    <property type="molecule type" value="Genomic_DNA"/>
</dbReference>
<accession>A0A7J7VS77</accession>
<feature type="compositionally biased region" description="Polar residues" evidence="1">
    <location>
        <begin position="73"/>
        <end position="82"/>
    </location>
</feature>
<evidence type="ECO:0000313" key="2">
    <source>
        <dbReference type="EMBL" id="KAF6327888.1"/>
    </source>
</evidence>
<proteinExistence type="predicted"/>
<reference evidence="2 3" key="1">
    <citation type="journal article" date="2020" name="Nature">
        <title>Six reference-quality genomes reveal evolution of bat adaptations.</title>
        <authorList>
            <person name="Jebb D."/>
            <person name="Huang Z."/>
            <person name="Pippel M."/>
            <person name="Hughes G.M."/>
            <person name="Lavrichenko K."/>
            <person name="Devanna P."/>
            <person name="Winkler S."/>
            <person name="Jermiin L.S."/>
            <person name="Skirmuntt E.C."/>
            <person name="Katzourakis A."/>
            <person name="Burkitt-Gray L."/>
            <person name="Ray D.A."/>
            <person name="Sullivan K.A.M."/>
            <person name="Roscito J.G."/>
            <person name="Kirilenko B.M."/>
            <person name="Davalos L.M."/>
            <person name="Corthals A.P."/>
            <person name="Power M.L."/>
            <person name="Jones G."/>
            <person name="Ransome R.D."/>
            <person name="Dechmann D.K.N."/>
            <person name="Locatelli A.G."/>
            <person name="Puechmaille S.J."/>
            <person name="Fedrigo O."/>
            <person name="Jarvis E.D."/>
            <person name="Hiller M."/>
            <person name="Vernes S.C."/>
            <person name="Myers E.W."/>
            <person name="Teeling E.C."/>
        </authorList>
    </citation>
    <scope>NUCLEOTIDE SEQUENCE [LARGE SCALE GENOMIC DNA]</scope>
    <source>
        <strain evidence="2">MRhiFer1</strain>
        <tissue evidence="2">Lung</tissue>
    </source>
</reference>
<evidence type="ECO:0000313" key="3">
    <source>
        <dbReference type="Proteomes" id="UP000585614"/>
    </source>
</evidence>
<comment type="caution">
    <text evidence="2">The sequence shown here is derived from an EMBL/GenBank/DDBJ whole genome shotgun (WGS) entry which is preliminary data.</text>
</comment>